<dbReference type="InterPro" id="IPR040256">
    <property type="entry name" value="At4g02000-like"/>
</dbReference>
<dbReference type="Pfam" id="PF14392">
    <property type="entry name" value="zf-CCHC_4"/>
    <property type="match status" value="1"/>
</dbReference>
<dbReference type="PANTHER" id="PTHR31286">
    <property type="entry name" value="GLYCINE-RICH CELL WALL STRUCTURAL PROTEIN 1.8-LIKE"/>
    <property type="match status" value="1"/>
</dbReference>
<feature type="domain" description="RNase H type-1" evidence="1">
    <location>
        <begin position="850"/>
        <end position="970"/>
    </location>
</feature>
<keyword evidence="5" id="KW-1185">Reference proteome</keyword>
<dbReference type="EMBL" id="UZAU01000791">
    <property type="status" value="NOT_ANNOTATED_CDS"/>
    <property type="molecule type" value="Genomic_DNA"/>
</dbReference>
<dbReference type="CDD" id="cd06222">
    <property type="entry name" value="RNase_H_like"/>
    <property type="match status" value="1"/>
</dbReference>
<dbReference type="GO" id="GO:0004523">
    <property type="term" value="F:RNA-DNA hybrid ribonuclease activity"/>
    <property type="evidence" value="ECO:0007669"/>
    <property type="project" value="InterPro"/>
</dbReference>
<proteinExistence type="predicted"/>
<evidence type="ECO:0000259" key="3">
    <source>
        <dbReference type="Pfam" id="PF14392"/>
    </source>
</evidence>
<dbReference type="Pfam" id="PF13456">
    <property type="entry name" value="RVT_3"/>
    <property type="match status" value="1"/>
</dbReference>
<sequence length="988" mass="113377">MVMASSSTVVSDLEECHSKIQLEEEEEGALLCDLVEDVGQSIDERWCLVGKFLTSRVIDSLSMQHTLASLWQPGKGMFVKELQTNLYLFQFYHEADIQRVIEGSPWTFNKFQLVFERLKKGEDPMLVKLCRLDIWVQLHNLRPGFMFDSVVQRVANYIGTYVKSDPKNFNGVWRNYLRVRVSINVEKPLKRRMKLKKEDGDWLWTNFKYEFIPTFCFICGIIGHSERFCSRLYETPLELIEKPYGIWMKAEPQRKNKLIRARWLRTGTAADAQFFDDGANAINDHVITSTRNQGLNGINIDSGADFVLNSRNQGTIINKENATDQGITAISVQKVRIEDNFQSKSMILIDCKRRRTDDDGKEVMEEDELEVINNDLAGSKNGSMDLVVQKRPNFVFLCETLCKKDKVDRLRVQLKFDGAISADAQGRSGVIDLLWRNKDDVTLLRYTHDYIDVQVNAADGITWRLTGCYGEPNRSLRAQTWNMLRTLSADNTLPWCVIGDINNVLAHDDKKGGTPYPSWLIEGFNQALTDCGLCDLNLSGYPYTWEKGRGSSNWIEVRLDRALVFDSWLNIFNSAKLLNLEVSSSDHCPILLEPTVRNYNTEVKHFRFENSWLREPMCIQTVKDSWEVGNSLEIMDKIALCSRHLTEWGKNYTGNFKQRILYWKKQVAHYKSGRDDNSISAFIEAEKELFEVNKSKTKQCYCSAAKFSRKSIAKGFETSILEDPWLLDATDPFVRTSPPGLVNHKVLCYNIIPASHQFFHEWFQDVMKDNNPTQIEEALMVTWAIWNARNKLLWNQKSTLALDVVLSARSNLYQWQSAQHHRFDPLISRFEIGKEEEHWTKPGANMVKINVDGVIFEAYNSYGFGIIARDSSGCIIENVTSCRSGSTSPEIVELIGIKEALSWIKTKGWTFTILETVCLMAVQAIHNNCFIPSTFGMLVHDCQHLLSELSNVTLSFVKRSANKAAHFLARIILCQIALLMLEIYLLSW</sequence>
<dbReference type="EnsemblPlants" id="evm.model.10.316">
    <property type="protein sequence ID" value="cds.evm.model.10.316"/>
    <property type="gene ID" value="evm.TU.10.316"/>
</dbReference>
<dbReference type="SUPFAM" id="SSF56219">
    <property type="entry name" value="DNase I-like"/>
    <property type="match status" value="1"/>
</dbReference>
<evidence type="ECO:0000259" key="1">
    <source>
        <dbReference type="Pfam" id="PF13456"/>
    </source>
</evidence>
<protein>
    <submittedName>
        <fullName evidence="4">Uncharacterized protein</fullName>
    </submittedName>
</protein>
<dbReference type="GO" id="GO:0003676">
    <property type="term" value="F:nucleic acid binding"/>
    <property type="evidence" value="ECO:0007669"/>
    <property type="project" value="InterPro"/>
</dbReference>
<dbReference type="PANTHER" id="PTHR31286:SF183">
    <property type="entry name" value="CCHC-TYPE DOMAIN-CONTAINING PROTEIN"/>
    <property type="match status" value="1"/>
</dbReference>
<evidence type="ECO:0000313" key="4">
    <source>
        <dbReference type="EnsemblPlants" id="cds.evm.model.10.316"/>
    </source>
</evidence>
<evidence type="ECO:0000259" key="2">
    <source>
        <dbReference type="Pfam" id="PF14111"/>
    </source>
</evidence>
<dbReference type="AlphaFoldDB" id="A0A803QNA4"/>
<dbReference type="InterPro" id="IPR025836">
    <property type="entry name" value="Zn_knuckle_CX2CX4HX4C"/>
</dbReference>
<feature type="domain" description="Zinc knuckle CX2CX4HX4C" evidence="3">
    <location>
        <begin position="184"/>
        <end position="230"/>
    </location>
</feature>
<dbReference type="Gramene" id="evm.model.10.316">
    <property type="protein sequence ID" value="cds.evm.model.10.316"/>
    <property type="gene ID" value="evm.TU.10.316"/>
</dbReference>
<reference evidence="4" key="1">
    <citation type="submission" date="2021-03" db="UniProtKB">
        <authorList>
            <consortium name="EnsemblPlants"/>
        </authorList>
    </citation>
    <scope>IDENTIFICATION</scope>
</reference>
<dbReference type="InterPro" id="IPR012337">
    <property type="entry name" value="RNaseH-like_sf"/>
</dbReference>
<organism evidence="4 5">
    <name type="scientific">Cannabis sativa</name>
    <name type="common">Hemp</name>
    <name type="synonym">Marijuana</name>
    <dbReference type="NCBI Taxonomy" id="3483"/>
    <lineage>
        <taxon>Eukaryota</taxon>
        <taxon>Viridiplantae</taxon>
        <taxon>Streptophyta</taxon>
        <taxon>Embryophyta</taxon>
        <taxon>Tracheophyta</taxon>
        <taxon>Spermatophyta</taxon>
        <taxon>Magnoliopsida</taxon>
        <taxon>eudicotyledons</taxon>
        <taxon>Gunneridae</taxon>
        <taxon>Pentapetalae</taxon>
        <taxon>rosids</taxon>
        <taxon>fabids</taxon>
        <taxon>Rosales</taxon>
        <taxon>Cannabaceae</taxon>
        <taxon>Cannabis</taxon>
    </lineage>
</organism>
<dbReference type="InterPro" id="IPR036691">
    <property type="entry name" value="Endo/exonu/phosph_ase_sf"/>
</dbReference>
<dbReference type="InterPro" id="IPR036397">
    <property type="entry name" value="RNaseH_sf"/>
</dbReference>
<dbReference type="Gene3D" id="3.60.10.10">
    <property type="entry name" value="Endonuclease/exonuclease/phosphatase"/>
    <property type="match status" value="1"/>
</dbReference>
<dbReference type="SUPFAM" id="SSF53098">
    <property type="entry name" value="Ribonuclease H-like"/>
    <property type="match status" value="1"/>
</dbReference>
<evidence type="ECO:0000313" key="5">
    <source>
        <dbReference type="Proteomes" id="UP000596661"/>
    </source>
</evidence>
<dbReference type="Proteomes" id="UP000596661">
    <property type="component" value="Unassembled WGS sequence"/>
</dbReference>
<dbReference type="Pfam" id="PF14111">
    <property type="entry name" value="DUF4283"/>
    <property type="match status" value="1"/>
</dbReference>
<dbReference type="InterPro" id="IPR044730">
    <property type="entry name" value="RNase_H-like_dom_plant"/>
</dbReference>
<feature type="domain" description="DUF4283" evidence="2">
    <location>
        <begin position="45"/>
        <end position="125"/>
    </location>
</feature>
<dbReference type="Gene3D" id="3.30.420.10">
    <property type="entry name" value="Ribonuclease H-like superfamily/Ribonuclease H"/>
    <property type="match status" value="1"/>
</dbReference>
<dbReference type="InterPro" id="IPR025558">
    <property type="entry name" value="DUF4283"/>
</dbReference>
<accession>A0A803QNA4</accession>
<name>A0A803QNA4_CANSA</name>
<dbReference type="InterPro" id="IPR002156">
    <property type="entry name" value="RNaseH_domain"/>
</dbReference>